<feature type="transmembrane region" description="Helical" evidence="2">
    <location>
        <begin position="1057"/>
        <end position="1078"/>
    </location>
</feature>
<feature type="compositionally biased region" description="Low complexity" evidence="1">
    <location>
        <begin position="1612"/>
        <end position="1626"/>
    </location>
</feature>
<evidence type="ECO:0000256" key="1">
    <source>
        <dbReference type="SAM" id="MobiDB-lite"/>
    </source>
</evidence>
<dbReference type="PANTHER" id="PTHR35580:SF1">
    <property type="entry name" value="PHYTASE-LIKE DOMAIN-CONTAINING PROTEIN"/>
    <property type="match status" value="1"/>
</dbReference>
<keyword evidence="2" id="KW-0472">Membrane</keyword>
<feature type="transmembrane region" description="Helical" evidence="2">
    <location>
        <begin position="1110"/>
        <end position="1128"/>
    </location>
</feature>
<dbReference type="CDD" id="cd00185">
    <property type="entry name" value="TNFRSF"/>
    <property type="match status" value="3"/>
</dbReference>
<dbReference type="PANTHER" id="PTHR35580">
    <property type="entry name" value="CELL SURFACE GLYCOPROTEIN (S-LAYER PROTEIN)-LIKE PROTEIN"/>
    <property type="match status" value="1"/>
</dbReference>
<dbReference type="Gene3D" id="2.10.50.10">
    <property type="entry name" value="Tumor Necrosis Factor Receptor, subunit A, domain 2"/>
    <property type="match status" value="2"/>
</dbReference>
<protein>
    <submittedName>
        <fullName evidence="4">Cell surface glycoprotein (S-layer protein)-like protein</fullName>
    </submittedName>
</protein>
<feature type="transmembrane region" description="Helical" evidence="2">
    <location>
        <begin position="1208"/>
        <end position="1227"/>
    </location>
</feature>
<feature type="region of interest" description="Disordered" evidence="1">
    <location>
        <begin position="1803"/>
        <end position="1822"/>
    </location>
</feature>
<evidence type="ECO:0000313" key="4">
    <source>
        <dbReference type="EMBL" id="KAJ3434851.1"/>
    </source>
</evidence>
<dbReference type="EMBL" id="JANTQA010000042">
    <property type="protein sequence ID" value="KAJ3434851.1"/>
    <property type="molecule type" value="Genomic_DNA"/>
</dbReference>
<evidence type="ECO:0000256" key="2">
    <source>
        <dbReference type="SAM" id="Phobius"/>
    </source>
</evidence>
<accession>A0AAV7YYF3</accession>
<evidence type="ECO:0000259" key="3">
    <source>
        <dbReference type="Pfam" id="PF07699"/>
    </source>
</evidence>
<dbReference type="Pfam" id="PF07699">
    <property type="entry name" value="Ephrin_rec_like"/>
    <property type="match status" value="2"/>
</dbReference>
<gene>
    <name evidence="4" type="ORF">M0812_01975</name>
</gene>
<dbReference type="SUPFAM" id="SSF50998">
    <property type="entry name" value="Quinoprotein alcohol dehydrogenase-like"/>
    <property type="match status" value="1"/>
</dbReference>
<proteinExistence type="predicted"/>
<feature type="region of interest" description="Disordered" evidence="1">
    <location>
        <begin position="1606"/>
        <end position="1628"/>
    </location>
</feature>
<dbReference type="InterPro" id="IPR009030">
    <property type="entry name" value="Growth_fac_rcpt_cys_sf"/>
</dbReference>
<feature type="transmembrane region" description="Helical" evidence="2">
    <location>
        <begin position="1340"/>
        <end position="1360"/>
    </location>
</feature>
<feature type="domain" description="Tyrosine-protein kinase ephrin type A/B receptor-like" evidence="3">
    <location>
        <begin position="902"/>
        <end position="945"/>
    </location>
</feature>
<dbReference type="SUPFAM" id="SSF57184">
    <property type="entry name" value="Growth factor receptor domain"/>
    <property type="match status" value="1"/>
</dbReference>
<dbReference type="SMART" id="SM01411">
    <property type="entry name" value="Ephrin_rec_like"/>
    <property type="match status" value="4"/>
</dbReference>
<name>A0AAV7YYF3_9EUKA</name>
<sequence>MFGQKLLEGCRGRSCSNKFLIKRGKQLGIPRPLVRSKFLTKTDGVSVENQQAEYTWAGKSLVVTFTNKYIRFVINKTRQVSLHFPNSNMDQMRIYEQKCNLQQPLRFKGKSGSCGFGKVIYRSLYSGIDLEFMEDHEGLLKSNYYIKNYKLLPQLELEFVTTLRLQINTTNHALDFVERTTTHPNKEDKRLKANKKDHPQNEAVFRESVPIIIQNKNQFQARYEITSVGQQKTRITFRVDNGGNILNKKKPFIIDPTYSSFLGGPRNDRSSSCKIDVKDQSFFLVGGTDSASFPTSIGSYQQVKSDMSDGFITKFNLTTGKLIWSSFLGSKNNDVIKDIAIDEQGNAIVAVNSGNPLNLKREQTKDTRQNVQTLKDFPTTNNSETDNCNLPNSIRNVIFMSKFTYNGNDLHWSNLLCLKSNLEVNSMKYPGEDTSELILTGITDSQFSTCTFQGESDIFVIKIEEGSTSLKDLLCFGGDYIEHFTLHSDSAMYLDDKNSIFITGATSSSNFNENGKQNNYIGGNSDCFFVEIDYETFDLIFWSYYGTDETDYCDSVFYHTRTELIWLGGSTNGRNLNTTENAFQRTSNHHPHSKEFEGFFFAIHKDNKTIFYQSYLGNNNSKIEINSIKIENSIKNPSSNQIIISGQGFLFGDGGDHYPDQNIINRFQKNDLGNEFGENTTEEEDDDNKGSTHYDFGQGGFVVIFQNMDSLNTVYKSISVGCDLILGLDLYNNTSSSILLSGNSNGNNDLKTLENSFQPHYRGGTVDSFFIYLQLVCEEFMYKSDHSNLCQECPKGTFIRNYTTLVDNNSNFLQIEQEEQDNNFENTCQYCPLGYYSSAKGSLECEKCPIGTFSNVLGLSECFHCVPGTYTTIQGSTDQSSCIACPLGTYSIQKRNEKNILFNTCQKCPQGSYNPYSGITSSDFCLVCPAGTYNDKEGATSYSDCRSCPDYQVSNGTGATECWDCDLGYETDIDNNYCKPCGRGSYRDTKISTCKKCVNGEFNNKEGMTFCYKCNLPDGCKGGNECSEHRDTSKQCETCQDGYYMLNFTCVPCQPRYLIISIYVCFGVFLLTLIFLVFNDKFSNHYFQNSNHGKVFWYFFQKSQTPIKEIILNYLQIFSAILFLKLNWPSQLLNEYLRITTSCFNLEFDTLLFNECYDKFNFLSKMIITISLLVLWFIVYQLFIFFVKNSNKPKKERKEKIYNATYKYTLSLKYLYLPLLIISSQIFDFQFDKSTKNFVKPSNNRLKINEKYFSFFLFLNILLIILGVVGIPLYFLKILIKAKKCNFQSRKLNQQYGWLWLNYKKNKYYWQLIDLLFKLLLICSSMLTERIYTENLINNYIQEIIVLIIIAIYIVCIIILKPYKGYDNKSSSNFLAENKIILALNLFLLSIVLITINQEAFTSVVPIVYPIISLLIYFGFKDRFYEYYQNCLQKNNNLRNFNPRYATDLELINIKHMKKGYHLDENDKRYGFINMKEDPLGTIKGLKKKKQKLINNFIQNINSLNSLKNKIKIKQKQLRQLRQTRIEIIRNSVNNNDVQKVKIEPRQQQNDEKMIYSNFFKVTSESNEEIIEKQLNIINNNDPNIIKSSLQTQCILRSPSLDLPFIQSTTSNDENNNGNNGGENINQDFDVQNEEKGNEENFKKNNSNNDLLNTKLSNDNVLNLELKIHKNDNLSNFNNNTTKNFRNNTNNNNNENNYLKPNEDDENDITNIDEISKIQPIFLRQIPKENFPEMLHPNSNLFVDSNKNNLQKFETLKTHRKRHDITNSELFSSGDFDIFENSEFLLPFQEKTVVNIGIVNKNSKSSTSPSEIVNTTNNINKN</sequence>
<keyword evidence="2" id="KW-0812">Transmembrane</keyword>
<dbReference type="InterPro" id="IPR011047">
    <property type="entry name" value="Quinoprotein_ADH-like_sf"/>
</dbReference>
<feature type="transmembrane region" description="Helical" evidence="2">
    <location>
        <begin position="1403"/>
        <end position="1420"/>
    </location>
</feature>
<feature type="domain" description="Tyrosine-protein kinase ephrin type A/B receptor-like" evidence="3">
    <location>
        <begin position="851"/>
        <end position="893"/>
    </location>
</feature>
<reference evidence="4" key="1">
    <citation type="submission" date="2022-08" db="EMBL/GenBank/DDBJ databases">
        <title>Novel sulphate-reducing endosymbionts in the free-living metamonad Anaeramoeba.</title>
        <authorList>
            <person name="Jerlstrom-Hultqvist J."/>
            <person name="Cepicka I."/>
            <person name="Gallot-Lavallee L."/>
            <person name="Salas-Leiva D."/>
            <person name="Curtis B.A."/>
            <person name="Zahonova K."/>
            <person name="Pipaliya S."/>
            <person name="Dacks J."/>
            <person name="Roger A.J."/>
        </authorList>
    </citation>
    <scope>NUCLEOTIDE SEQUENCE</scope>
    <source>
        <strain evidence="4">Busselton2</strain>
    </source>
</reference>
<comment type="caution">
    <text evidence="4">The sequence shown here is derived from an EMBL/GenBank/DDBJ whole genome shotgun (WGS) entry which is preliminary data.</text>
</comment>
<dbReference type="InterPro" id="IPR052918">
    <property type="entry name" value="Motility_Chemotaxis_Reg"/>
</dbReference>
<feature type="region of interest" description="Disordered" evidence="1">
    <location>
        <begin position="1675"/>
        <end position="1704"/>
    </location>
</feature>
<dbReference type="Proteomes" id="UP001146793">
    <property type="component" value="Unassembled WGS sequence"/>
</dbReference>
<evidence type="ECO:0000313" key="5">
    <source>
        <dbReference type="Proteomes" id="UP001146793"/>
    </source>
</evidence>
<feature type="transmembrane region" description="Helical" evidence="2">
    <location>
        <begin position="1167"/>
        <end position="1187"/>
    </location>
</feature>
<keyword evidence="2" id="KW-1133">Transmembrane helix</keyword>
<dbReference type="InterPro" id="IPR011641">
    <property type="entry name" value="Tyr-kin_ephrin_A/B_rcpt-like"/>
</dbReference>
<feature type="compositionally biased region" description="Low complexity" evidence="1">
    <location>
        <begin position="1675"/>
        <end position="1697"/>
    </location>
</feature>
<feature type="transmembrane region" description="Helical" evidence="2">
    <location>
        <begin position="1252"/>
        <end position="1276"/>
    </location>
</feature>
<organism evidence="4 5">
    <name type="scientific">Anaeramoeba flamelloides</name>
    <dbReference type="NCBI Taxonomy" id="1746091"/>
    <lineage>
        <taxon>Eukaryota</taxon>
        <taxon>Metamonada</taxon>
        <taxon>Anaeramoebidae</taxon>
        <taxon>Anaeramoeba</taxon>
    </lineage>
</organism>
<feature type="transmembrane region" description="Helical" evidence="2">
    <location>
        <begin position="1380"/>
        <end position="1397"/>
    </location>
</feature>